<accession>A0ABZ0CZ12</accession>
<dbReference type="SUPFAM" id="SSF51905">
    <property type="entry name" value="FAD/NAD(P)-binding domain"/>
    <property type="match status" value="1"/>
</dbReference>
<evidence type="ECO:0000313" key="3">
    <source>
        <dbReference type="Proteomes" id="UP001303946"/>
    </source>
</evidence>
<sequence length="408" mass="44929">MERVEAVVIGAGQAGLCMSYHLSRLGIEHLVLERARIAERWRSERWDSLVFQFPNWMLRLPGFAYEGPRPDDFMPRDGIVEFLEEYARRTMPPVRCGVRVTGLYQSPSGHLRVEADSLSLEALHVVVATGPYQRPIVPALSQSLPAATWQITANCYTRAQQLPPGAVLVVGSGGSGWQIAEDLVRNGRRVYLSVGRHLRVPRRYRGQDFGWWQEALGTADQVVGNVPRSMPPPLLTGIDGGHDADLRDLQRRGATLLGSLGAVEGTRLRFVSDLEENLAKGDAGFEHFCRSVDAHVQRHHLAAPRAPAAPQATGPMERAVQPGVIDLAATGITSIIWAVGYQPDFGWIHCAPFNTHGHPVHSRGLSPTPGLYFLGLPRLHKVKSAFLWGVGEDAAYLASHILDRRRGV</sequence>
<dbReference type="InterPro" id="IPR036188">
    <property type="entry name" value="FAD/NAD-bd_sf"/>
</dbReference>
<dbReference type="PRINTS" id="PR00411">
    <property type="entry name" value="PNDRDTASEI"/>
</dbReference>
<keyword evidence="3" id="KW-1185">Reference proteome</keyword>
<reference evidence="2 3" key="1">
    <citation type="submission" date="2023-10" db="EMBL/GenBank/DDBJ databases">
        <title>Bacteria for the degradation of biodegradable plastic PBAT(Polybutylene adipate terephthalate).</title>
        <authorList>
            <person name="Weon H.-Y."/>
            <person name="Yeon J."/>
        </authorList>
    </citation>
    <scope>NUCLEOTIDE SEQUENCE [LARGE SCALE GENOMIC DNA]</scope>
    <source>
        <strain evidence="2 3">SBD 7-3</strain>
    </source>
</reference>
<dbReference type="Pfam" id="PF13738">
    <property type="entry name" value="Pyr_redox_3"/>
    <property type="match status" value="1"/>
</dbReference>
<dbReference type="EMBL" id="CP136336">
    <property type="protein sequence ID" value="WOB10189.1"/>
    <property type="molecule type" value="Genomic_DNA"/>
</dbReference>
<evidence type="ECO:0000313" key="2">
    <source>
        <dbReference type="EMBL" id="WOB10189.1"/>
    </source>
</evidence>
<dbReference type="PANTHER" id="PTHR43539">
    <property type="entry name" value="FLAVIN-BINDING MONOOXYGENASE-LIKE PROTEIN (AFU_ORTHOLOGUE AFUA_4G09220)"/>
    <property type="match status" value="1"/>
</dbReference>
<organism evidence="2 3">
    <name type="scientific">Piscinibacter gummiphilus</name>
    <dbReference type="NCBI Taxonomy" id="946333"/>
    <lineage>
        <taxon>Bacteria</taxon>
        <taxon>Pseudomonadati</taxon>
        <taxon>Pseudomonadota</taxon>
        <taxon>Betaproteobacteria</taxon>
        <taxon>Burkholderiales</taxon>
        <taxon>Sphaerotilaceae</taxon>
        <taxon>Piscinibacter</taxon>
    </lineage>
</organism>
<protein>
    <submittedName>
        <fullName evidence="2">NAD(P)-binding domain-containing protein</fullName>
    </submittedName>
</protein>
<name>A0ABZ0CZ12_9BURK</name>
<gene>
    <name evidence="2" type="ORF">RXV79_09010</name>
</gene>
<evidence type="ECO:0000256" key="1">
    <source>
        <dbReference type="ARBA" id="ARBA00023002"/>
    </source>
</evidence>
<dbReference type="InterPro" id="IPR050982">
    <property type="entry name" value="Auxin_biosynth/cation_transpt"/>
</dbReference>
<dbReference type="RefSeq" id="WP_316703096.1">
    <property type="nucleotide sequence ID" value="NZ_CP136336.1"/>
</dbReference>
<proteinExistence type="predicted"/>
<dbReference type="Gene3D" id="3.50.50.60">
    <property type="entry name" value="FAD/NAD(P)-binding domain"/>
    <property type="match status" value="2"/>
</dbReference>
<dbReference type="Proteomes" id="UP001303946">
    <property type="component" value="Chromosome"/>
</dbReference>
<dbReference type="PANTHER" id="PTHR43539:SF78">
    <property type="entry name" value="FLAVIN-CONTAINING MONOOXYGENASE"/>
    <property type="match status" value="1"/>
</dbReference>
<keyword evidence="1" id="KW-0560">Oxidoreductase</keyword>